<reference evidence="8" key="2">
    <citation type="submission" date="2020-09" db="EMBL/GenBank/DDBJ databases">
        <authorList>
            <person name="Sun Q."/>
            <person name="Ohkuma M."/>
        </authorList>
    </citation>
    <scope>NUCLEOTIDE SEQUENCE</scope>
    <source>
        <strain evidence="8">JCM 19596</strain>
    </source>
</reference>
<feature type="transmembrane region" description="Helical" evidence="6">
    <location>
        <begin position="309"/>
        <end position="327"/>
    </location>
</feature>
<dbReference type="GO" id="GO:0003954">
    <property type="term" value="F:NADH dehydrogenase activity"/>
    <property type="evidence" value="ECO:0007669"/>
    <property type="project" value="TreeGrafter"/>
</dbReference>
<organism evidence="8 9">
    <name type="scientific">Halocalculus aciditolerans</name>
    <dbReference type="NCBI Taxonomy" id="1383812"/>
    <lineage>
        <taxon>Archaea</taxon>
        <taxon>Methanobacteriati</taxon>
        <taxon>Methanobacteriota</taxon>
        <taxon>Stenosarchaea group</taxon>
        <taxon>Halobacteria</taxon>
        <taxon>Halobacteriales</taxon>
        <taxon>Halobacteriaceae</taxon>
        <taxon>Halocalculus</taxon>
    </lineage>
</organism>
<evidence type="ECO:0000256" key="5">
    <source>
        <dbReference type="ARBA" id="ARBA00023136"/>
    </source>
</evidence>
<feature type="transmembrane region" description="Helical" evidence="6">
    <location>
        <begin position="193"/>
        <end position="212"/>
    </location>
</feature>
<evidence type="ECO:0000256" key="2">
    <source>
        <dbReference type="ARBA" id="ARBA00009025"/>
    </source>
</evidence>
<sequence>MLLELLLAVTLVGAAAVLLAPESWAERLAYYASLLPLLGSLALYASFDATGNALTGRPAFETQIPWFEFGGVAASFHLGLDGLSLPLVILTTLLTTVAIFASRPYVAEKKRVYYALLLFTEFSLIGVFSALDFLLWFVFWEFVLAPLYLLVSMYGGPRRTYAAIKFFVYTNVASLVLFLGVSALVYASGTPSFDLGAIAAAAGTGMGTYYGVPVAQLAFALLFFGFAVKSAFVPVHTWLPDVYVEAPTPVTVVLAGVVTKMGTYSLVRFNYTMLPEVAQQWAPYIAGVATLTVLYGAFVALSQQDAKRLVAYTSIPSMGFLLLGLAAGTPYGLAGAGFQMVSHGLLIAVLFLGVGILERVTGTRTIDKLSGLADRLPVTAAVVVAGAFGYMGLPLLSGFAAEFLVFTGSFAATYPGAQVITAVAMFGIVVVAGYLLYFLQRVLFGPFAHDVDGDLGTPSFYEVAPAVVLVVLAVALGTAPDLVLGAIQSAVHPLAAALGGGL</sequence>
<dbReference type="Proteomes" id="UP000607197">
    <property type="component" value="Unassembled WGS sequence"/>
</dbReference>
<feature type="transmembrane region" description="Helical" evidence="6">
    <location>
        <begin position="137"/>
        <end position="154"/>
    </location>
</feature>
<feature type="transmembrane region" description="Helical" evidence="6">
    <location>
        <begin position="113"/>
        <end position="131"/>
    </location>
</feature>
<dbReference type="GO" id="GO:0015990">
    <property type="term" value="P:electron transport coupled proton transport"/>
    <property type="evidence" value="ECO:0007669"/>
    <property type="project" value="TreeGrafter"/>
</dbReference>
<feature type="transmembrane region" description="Helical" evidence="6">
    <location>
        <begin position="419"/>
        <end position="439"/>
    </location>
</feature>
<dbReference type="RefSeq" id="WP_188978376.1">
    <property type="nucleotide sequence ID" value="NZ_BMPG01000002.1"/>
</dbReference>
<comment type="similarity">
    <text evidence="2">Belongs to the complex I subunit 4 family.</text>
</comment>
<keyword evidence="9" id="KW-1185">Reference proteome</keyword>
<dbReference type="GO" id="GO:0016020">
    <property type="term" value="C:membrane"/>
    <property type="evidence" value="ECO:0007669"/>
    <property type="project" value="UniProtKB-SubCell"/>
</dbReference>
<evidence type="ECO:0000256" key="1">
    <source>
        <dbReference type="ARBA" id="ARBA00004141"/>
    </source>
</evidence>
<dbReference type="Pfam" id="PF00361">
    <property type="entry name" value="Proton_antipo_M"/>
    <property type="match status" value="1"/>
</dbReference>
<evidence type="ECO:0000256" key="3">
    <source>
        <dbReference type="ARBA" id="ARBA00022692"/>
    </source>
</evidence>
<feature type="domain" description="NADH:quinone oxidoreductase/Mrp antiporter transmembrane" evidence="7">
    <location>
        <begin position="130"/>
        <end position="420"/>
    </location>
</feature>
<feature type="transmembrane region" description="Helical" evidence="6">
    <location>
        <begin position="281"/>
        <end position="302"/>
    </location>
</feature>
<proteinExistence type="inferred from homology"/>
<feature type="transmembrane region" description="Helical" evidence="6">
    <location>
        <begin position="166"/>
        <end position="187"/>
    </location>
</feature>
<dbReference type="PANTHER" id="PTHR43507:SF1">
    <property type="entry name" value="NADH-UBIQUINONE OXIDOREDUCTASE CHAIN 4"/>
    <property type="match status" value="1"/>
</dbReference>
<dbReference type="PANTHER" id="PTHR43507">
    <property type="entry name" value="NADH-UBIQUINONE OXIDOREDUCTASE CHAIN 4"/>
    <property type="match status" value="1"/>
</dbReference>
<protein>
    <submittedName>
        <fullName evidence="8">Oxidoreductase</fullName>
    </submittedName>
</protein>
<dbReference type="InterPro" id="IPR010227">
    <property type="entry name" value="NADH_Q_OxRdtase_chainM/4"/>
</dbReference>
<comment type="subcellular location">
    <subcellularLocation>
        <location evidence="1">Membrane</location>
        <topology evidence="1">Multi-pass membrane protein</topology>
    </subcellularLocation>
</comment>
<dbReference type="InterPro" id="IPR001750">
    <property type="entry name" value="ND/Mrp_TM"/>
</dbReference>
<feature type="transmembrane region" description="Helical" evidence="6">
    <location>
        <begin position="219"/>
        <end position="239"/>
    </location>
</feature>
<gene>
    <name evidence="8" type="ORF">GCM10009039_19420</name>
</gene>
<reference evidence="8" key="1">
    <citation type="journal article" date="2014" name="Int. J. Syst. Evol. Microbiol.">
        <title>Complete genome sequence of Corynebacterium casei LMG S-19264T (=DSM 44701T), isolated from a smear-ripened cheese.</title>
        <authorList>
            <consortium name="US DOE Joint Genome Institute (JGI-PGF)"/>
            <person name="Walter F."/>
            <person name="Albersmeier A."/>
            <person name="Kalinowski J."/>
            <person name="Ruckert C."/>
        </authorList>
    </citation>
    <scope>NUCLEOTIDE SEQUENCE</scope>
    <source>
        <strain evidence="8">JCM 19596</strain>
    </source>
</reference>
<name>A0A830F787_9EURY</name>
<feature type="transmembrane region" description="Helical" evidence="6">
    <location>
        <begin position="83"/>
        <end position="101"/>
    </location>
</feature>
<dbReference type="AlphaFoldDB" id="A0A830F787"/>
<dbReference type="EMBL" id="BMPG01000002">
    <property type="protein sequence ID" value="GGL61343.1"/>
    <property type="molecule type" value="Genomic_DNA"/>
</dbReference>
<evidence type="ECO:0000313" key="8">
    <source>
        <dbReference type="EMBL" id="GGL61343.1"/>
    </source>
</evidence>
<dbReference type="GO" id="GO:0048039">
    <property type="term" value="F:ubiquinone binding"/>
    <property type="evidence" value="ECO:0007669"/>
    <property type="project" value="TreeGrafter"/>
</dbReference>
<keyword evidence="5 6" id="KW-0472">Membrane</keyword>
<keyword evidence="4 6" id="KW-1133">Transmembrane helix</keyword>
<comment type="caution">
    <text evidence="8">The sequence shown here is derived from an EMBL/GenBank/DDBJ whole genome shotgun (WGS) entry which is preliminary data.</text>
</comment>
<evidence type="ECO:0000313" key="9">
    <source>
        <dbReference type="Proteomes" id="UP000607197"/>
    </source>
</evidence>
<dbReference type="OrthoDB" id="19089at2157"/>
<evidence type="ECO:0000259" key="7">
    <source>
        <dbReference type="Pfam" id="PF00361"/>
    </source>
</evidence>
<keyword evidence="3 6" id="KW-0812">Transmembrane</keyword>
<dbReference type="NCBIfam" id="TIGR01972">
    <property type="entry name" value="NDH_I_M"/>
    <property type="match status" value="1"/>
</dbReference>
<evidence type="ECO:0000256" key="6">
    <source>
        <dbReference type="SAM" id="Phobius"/>
    </source>
</evidence>
<accession>A0A830F787</accession>
<dbReference type="PRINTS" id="PR01437">
    <property type="entry name" value="NUOXDRDTASE4"/>
</dbReference>
<feature type="transmembrane region" description="Helical" evidence="6">
    <location>
        <begin position="378"/>
        <end position="399"/>
    </location>
</feature>
<dbReference type="GO" id="GO:0008137">
    <property type="term" value="F:NADH dehydrogenase (ubiquinone) activity"/>
    <property type="evidence" value="ECO:0007669"/>
    <property type="project" value="InterPro"/>
</dbReference>
<dbReference type="GO" id="GO:0042773">
    <property type="term" value="P:ATP synthesis coupled electron transport"/>
    <property type="evidence" value="ECO:0007669"/>
    <property type="project" value="InterPro"/>
</dbReference>
<feature type="transmembrane region" description="Helical" evidence="6">
    <location>
        <begin position="333"/>
        <end position="357"/>
    </location>
</feature>
<evidence type="ECO:0000256" key="4">
    <source>
        <dbReference type="ARBA" id="ARBA00022989"/>
    </source>
</evidence>
<feature type="transmembrane region" description="Helical" evidence="6">
    <location>
        <begin position="460"/>
        <end position="479"/>
    </location>
</feature>
<dbReference type="InterPro" id="IPR003918">
    <property type="entry name" value="NADH_UbQ_OxRdtase"/>
</dbReference>